<dbReference type="Gene3D" id="1.10.287.110">
    <property type="entry name" value="DnaJ domain"/>
    <property type="match status" value="1"/>
</dbReference>
<dbReference type="SUPFAM" id="SSF46565">
    <property type="entry name" value="Chaperone J-domain"/>
    <property type="match status" value="1"/>
</dbReference>
<dbReference type="STRING" id="133383.A0A1R0H278"/>
<protein>
    <submittedName>
        <fullName evidence="9">DnaJ-like protein</fullName>
    </submittedName>
</protein>
<comment type="subcellular location">
    <subcellularLocation>
        <location evidence="2">Cytoplasm</location>
    </subcellularLocation>
    <subcellularLocation>
        <location evidence="1">Nucleus</location>
    </subcellularLocation>
</comment>
<organism evidence="9 10">
    <name type="scientific">Smittium mucronatum</name>
    <dbReference type="NCBI Taxonomy" id="133383"/>
    <lineage>
        <taxon>Eukaryota</taxon>
        <taxon>Fungi</taxon>
        <taxon>Fungi incertae sedis</taxon>
        <taxon>Zoopagomycota</taxon>
        <taxon>Kickxellomycotina</taxon>
        <taxon>Harpellomycetes</taxon>
        <taxon>Harpellales</taxon>
        <taxon>Legeriomycetaceae</taxon>
        <taxon>Smittium</taxon>
    </lineage>
</organism>
<dbReference type="InterPro" id="IPR052094">
    <property type="entry name" value="Pre-mRNA-splicing_ERAD"/>
</dbReference>
<evidence type="ECO:0000313" key="9">
    <source>
        <dbReference type="EMBL" id="OLY83236.1"/>
    </source>
</evidence>
<dbReference type="PROSITE" id="PS50076">
    <property type="entry name" value="DNAJ_2"/>
    <property type="match status" value="1"/>
</dbReference>
<evidence type="ECO:0000256" key="5">
    <source>
        <dbReference type="ARBA" id="ARBA00023242"/>
    </source>
</evidence>
<keyword evidence="5" id="KW-0539">Nucleus</keyword>
<evidence type="ECO:0000256" key="7">
    <source>
        <dbReference type="SAM" id="MobiDB-lite"/>
    </source>
</evidence>
<keyword evidence="3" id="KW-0963">Cytoplasm</keyword>
<gene>
    <name evidence="9" type="ORF">AYI68_g2631</name>
</gene>
<feature type="coiled-coil region" evidence="6">
    <location>
        <begin position="135"/>
        <end position="169"/>
    </location>
</feature>
<feature type="domain" description="J" evidence="8">
    <location>
        <begin position="6"/>
        <end position="77"/>
    </location>
</feature>
<dbReference type="EMBL" id="LSSL01000998">
    <property type="protein sequence ID" value="OLY83236.1"/>
    <property type="molecule type" value="Genomic_DNA"/>
</dbReference>
<dbReference type="SMART" id="SM00271">
    <property type="entry name" value="DnaJ"/>
    <property type="match status" value="1"/>
</dbReference>
<evidence type="ECO:0000256" key="2">
    <source>
        <dbReference type="ARBA" id="ARBA00004496"/>
    </source>
</evidence>
<proteinExistence type="predicted"/>
<keyword evidence="6" id="KW-0175">Coiled coil</keyword>
<dbReference type="OrthoDB" id="10250354at2759"/>
<name>A0A1R0H278_9FUNG</name>
<dbReference type="PROSITE" id="PS00636">
    <property type="entry name" value="DNAJ_1"/>
    <property type="match status" value="1"/>
</dbReference>
<dbReference type="Proteomes" id="UP000187455">
    <property type="component" value="Unassembled WGS sequence"/>
</dbReference>
<evidence type="ECO:0000256" key="4">
    <source>
        <dbReference type="ARBA" id="ARBA00023186"/>
    </source>
</evidence>
<dbReference type="AlphaFoldDB" id="A0A1R0H278"/>
<comment type="caution">
    <text evidence="9">The sequence shown here is derived from an EMBL/GenBank/DDBJ whole genome shotgun (WGS) entry which is preliminary data.</text>
</comment>
<dbReference type="GO" id="GO:0005681">
    <property type="term" value="C:spliceosomal complex"/>
    <property type="evidence" value="ECO:0007669"/>
    <property type="project" value="TreeGrafter"/>
</dbReference>
<evidence type="ECO:0000256" key="1">
    <source>
        <dbReference type="ARBA" id="ARBA00004123"/>
    </source>
</evidence>
<dbReference type="GO" id="GO:0005737">
    <property type="term" value="C:cytoplasm"/>
    <property type="evidence" value="ECO:0007669"/>
    <property type="project" value="UniProtKB-SubCell"/>
</dbReference>
<evidence type="ECO:0000256" key="3">
    <source>
        <dbReference type="ARBA" id="ARBA00022490"/>
    </source>
</evidence>
<keyword evidence="10" id="KW-1185">Reference proteome</keyword>
<dbReference type="PANTHER" id="PTHR44313:SF1">
    <property type="entry name" value="DNAJ HOMOLOG SUBFAMILY C MEMBER 17"/>
    <property type="match status" value="1"/>
</dbReference>
<sequence length="281" mass="32904">MDSNKDPYELLGIKHDATTKEITRAYRKKALEFHPDKLKNFTNKMAQERQARMFMLVKQAYDVLLDDEKRAVIDNEHKAKAKHREKVNRMSMERQKMKNDLERDELAAKRDSSKAKTSHTKKYDVYSKYREEETIANREAEMFRKQAQREEAKRNREFAKQILVNQQIKEHEQAEMDRLAAKELQEINCTVRLRWSEESSFHKFEQDVEISKASLSEKNPFANTPEADTQGINEQSIKIDEGYIMALATMFGAVDHIVMNTSKSHSKNFAKKKTALVITLN</sequence>
<dbReference type="PRINTS" id="PR00625">
    <property type="entry name" value="JDOMAIN"/>
</dbReference>
<dbReference type="PANTHER" id="PTHR44313">
    <property type="entry name" value="DNAJ HOMOLOG SUBFAMILY C MEMBER 17"/>
    <property type="match status" value="1"/>
</dbReference>
<accession>A0A1R0H278</accession>
<dbReference type="CDD" id="cd06257">
    <property type="entry name" value="DnaJ"/>
    <property type="match status" value="1"/>
</dbReference>
<evidence type="ECO:0000256" key="6">
    <source>
        <dbReference type="SAM" id="Coils"/>
    </source>
</evidence>
<feature type="compositionally biased region" description="Basic and acidic residues" evidence="7">
    <location>
        <begin position="94"/>
        <end position="114"/>
    </location>
</feature>
<feature type="region of interest" description="Disordered" evidence="7">
    <location>
        <begin position="94"/>
        <end position="119"/>
    </location>
</feature>
<reference evidence="9 10" key="1">
    <citation type="journal article" date="2016" name="Mol. Biol. Evol.">
        <title>Genome-Wide Survey of Gut Fungi (Harpellales) Reveals the First Horizontally Transferred Ubiquitin Gene from a Mosquito Host.</title>
        <authorList>
            <person name="Wang Y."/>
            <person name="White M.M."/>
            <person name="Kvist S."/>
            <person name="Moncalvo J.M."/>
        </authorList>
    </citation>
    <scope>NUCLEOTIDE SEQUENCE [LARGE SCALE GENOMIC DNA]</scope>
    <source>
        <strain evidence="9 10">ALG-7-W6</strain>
    </source>
</reference>
<dbReference type="Pfam" id="PF00226">
    <property type="entry name" value="DnaJ"/>
    <property type="match status" value="1"/>
</dbReference>
<evidence type="ECO:0000313" key="10">
    <source>
        <dbReference type="Proteomes" id="UP000187455"/>
    </source>
</evidence>
<dbReference type="InterPro" id="IPR018253">
    <property type="entry name" value="DnaJ_domain_CS"/>
</dbReference>
<dbReference type="GO" id="GO:0000390">
    <property type="term" value="P:spliceosomal complex disassembly"/>
    <property type="evidence" value="ECO:0007669"/>
    <property type="project" value="TreeGrafter"/>
</dbReference>
<evidence type="ECO:0000259" key="8">
    <source>
        <dbReference type="PROSITE" id="PS50076"/>
    </source>
</evidence>
<dbReference type="InterPro" id="IPR001623">
    <property type="entry name" value="DnaJ_domain"/>
</dbReference>
<keyword evidence="4" id="KW-0143">Chaperone</keyword>
<dbReference type="InterPro" id="IPR036869">
    <property type="entry name" value="J_dom_sf"/>
</dbReference>